<dbReference type="InterPro" id="IPR006195">
    <property type="entry name" value="aa-tRNA-synth_II"/>
</dbReference>
<evidence type="ECO:0000256" key="14">
    <source>
        <dbReference type="NCBIfam" id="TIGR00414"/>
    </source>
</evidence>
<feature type="binding site" evidence="15">
    <location>
        <position position="385"/>
    </location>
    <ligand>
        <name>L-serine</name>
        <dbReference type="ChEBI" id="CHEBI:33384"/>
    </ligand>
</feature>
<dbReference type="EMBL" id="JACGLS010000002">
    <property type="protein sequence ID" value="MBA6156219.1"/>
    <property type="molecule type" value="Genomic_DNA"/>
</dbReference>
<dbReference type="PIRSF" id="PIRSF001529">
    <property type="entry name" value="Ser-tRNA-synth_IIa"/>
    <property type="match status" value="1"/>
</dbReference>
<comment type="catalytic activity">
    <reaction evidence="13">
        <text>tRNA(Ser) + L-serine + ATP = L-seryl-tRNA(Ser) + AMP + diphosphate + H(+)</text>
        <dbReference type="Rhea" id="RHEA:12292"/>
        <dbReference type="Rhea" id="RHEA-COMP:9669"/>
        <dbReference type="Rhea" id="RHEA-COMP:9703"/>
        <dbReference type="ChEBI" id="CHEBI:15378"/>
        <dbReference type="ChEBI" id="CHEBI:30616"/>
        <dbReference type="ChEBI" id="CHEBI:33019"/>
        <dbReference type="ChEBI" id="CHEBI:33384"/>
        <dbReference type="ChEBI" id="CHEBI:78442"/>
        <dbReference type="ChEBI" id="CHEBI:78533"/>
        <dbReference type="ChEBI" id="CHEBI:456215"/>
        <dbReference type="EC" id="6.1.1.11"/>
    </reaction>
</comment>
<feature type="binding site" evidence="15">
    <location>
        <position position="288"/>
    </location>
    <ligand>
        <name>L-serine</name>
        <dbReference type="ChEBI" id="CHEBI:33384"/>
    </ligand>
</feature>
<evidence type="ECO:0000256" key="8">
    <source>
        <dbReference type="ARBA" id="ARBA00022840"/>
    </source>
</evidence>
<evidence type="ECO:0000256" key="15">
    <source>
        <dbReference type="PIRSR" id="PIRSR001529-1"/>
    </source>
</evidence>
<dbReference type="PANTHER" id="PTHR43697:SF1">
    <property type="entry name" value="SERINE--TRNA LIGASE"/>
    <property type="match status" value="1"/>
</dbReference>
<feature type="domain" description="Aminoacyl-transfer RNA synthetases class-II family profile" evidence="18">
    <location>
        <begin position="176"/>
        <end position="416"/>
    </location>
</feature>
<evidence type="ECO:0000256" key="1">
    <source>
        <dbReference type="ARBA" id="ARBA00004496"/>
    </source>
</evidence>
<keyword evidence="5" id="KW-0963">Cytoplasm</keyword>
<evidence type="ECO:0000256" key="3">
    <source>
        <dbReference type="ARBA" id="ARBA00010728"/>
    </source>
</evidence>
<feature type="binding site" evidence="15">
    <location>
        <position position="265"/>
    </location>
    <ligand>
        <name>L-serine</name>
        <dbReference type="ChEBI" id="CHEBI:33384"/>
    </ligand>
</feature>
<keyword evidence="10" id="KW-0030">Aminoacyl-tRNA synthetase</keyword>
<keyword evidence="17" id="KW-0175">Coiled coil</keyword>
<evidence type="ECO:0000256" key="9">
    <source>
        <dbReference type="ARBA" id="ARBA00022917"/>
    </source>
</evidence>
<feature type="binding site" evidence="16">
    <location>
        <begin position="352"/>
        <end position="355"/>
    </location>
    <ligand>
        <name>ATP</name>
        <dbReference type="ChEBI" id="CHEBI:30616"/>
    </ligand>
</feature>
<protein>
    <recommendedName>
        <fullName evidence="11 14">Serine--tRNA ligase</fullName>
        <ecNumber evidence="4 14">6.1.1.11</ecNumber>
    </recommendedName>
</protein>
<dbReference type="GO" id="GO:0005737">
    <property type="term" value="C:cytoplasm"/>
    <property type="evidence" value="ECO:0007669"/>
    <property type="project" value="UniProtKB-SubCell"/>
</dbReference>
<name>A0A839APT7_9FLAO</name>
<dbReference type="EC" id="6.1.1.11" evidence="4 14"/>
<gene>
    <name evidence="19" type="primary">serS</name>
    <name evidence="19" type="ORF">H3Z83_06760</name>
</gene>
<comment type="pathway">
    <text evidence="2">Aminoacyl-tRNA biosynthesis; selenocysteinyl-tRNA(Sec) biosynthesis; L-seryl-tRNA(Sec) from L-serine and tRNA(Sec): step 1/1.</text>
</comment>
<evidence type="ECO:0000256" key="6">
    <source>
        <dbReference type="ARBA" id="ARBA00022598"/>
    </source>
</evidence>
<dbReference type="InterPro" id="IPR010978">
    <property type="entry name" value="tRNA-bd_arm"/>
</dbReference>
<feature type="binding site" evidence="15">
    <location>
        <position position="234"/>
    </location>
    <ligand>
        <name>L-serine</name>
        <dbReference type="ChEBI" id="CHEBI:33384"/>
    </ligand>
</feature>
<dbReference type="InterPro" id="IPR042103">
    <property type="entry name" value="SerRS_1_N_sf"/>
</dbReference>
<evidence type="ECO:0000256" key="10">
    <source>
        <dbReference type="ARBA" id="ARBA00023146"/>
    </source>
</evidence>
<keyword evidence="6 19" id="KW-0436">Ligase</keyword>
<keyword evidence="9" id="KW-0648">Protein biosynthesis</keyword>
<dbReference type="InterPro" id="IPR002314">
    <property type="entry name" value="aa-tRNA-synt_IIb"/>
</dbReference>
<evidence type="ECO:0000313" key="20">
    <source>
        <dbReference type="Proteomes" id="UP000563906"/>
    </source>
</evidence>
<dbReference type="RefSeq" id="WP_182124722.1">
    <property type="nucleotide sequence ID" value="NZ_JACGLS010000002.1"/>
</dbReference>
<keyword evidence="20" id="KW-1185">Reference proteome</keyword>
<sequence length="424" mass="47445">MLQVQFIRDNKQTVLDGLAKRNFANAETIIDEVLDSDETRRATQVSLDNILAESNKISKEIGGLFKSGEIQKANLLKEKTGQLKEQSKQLTEELNSATIKLQDLLYQIPNIPHASVKAGSSEEDNEKIFSEGTIPDLGEKALPHWELAKKYDIIDFELGTKIAGAGFPVYKGKGARLQRALINYFLDKNTKAGYSEVQVPHLVNEASGIGTGQLPDKEGQMYHITGDDLYLIPTAEVPITNMFRGNLVKESDLPITVTGYTPCFRREAGSYGAHVRGLNRLHQFDKVEIVRVEHPDNSYQALNGMVEHIKDILRELKLPYRILRLCGGDTGFTSALTFDFELYSTAQERWLEISSASNFETFQANRLKLRFKNSDGKSQLVHTLNGSSLALPRVLAGILENYQTEDGIKIPEVLVPYCGFDMIY</sequence>
<evidence type="ECO:0000313" key="19">
    <source>
        <dbReference type="EMBL" id="MBA6156219.1"/>
    </source>
</evidence>
<dbReference type="InterPro" id="IPR045864">
    <property type="entry name" value="aa-tRNA-synth_II/BPL/LPL"/>
</dbReference>
<keyword evidence="7" id="KW-0547">Nucleotide-binding</keyword>
<evidence type="ECO:0000256" key="7">
    <source>
        <dbReference type="ARBA" id="ARBA00022741"/>
    </source>
</evidence>
<dbReference type="SUPFAM" id="SSF55681">
    <property type="entry name" value="Class II aaRS and biotin synthetases"/>
    <property type="match status" value="1"/>
</dbReference>
<dbReference type="PANTHER" id="PTHR43697">
    <property type="entry name" value="SERYL-TRNA SYNTHETASE"/>
    <property type="match status" value="1"/>
</dbReference>
<dbReference type="SUPFAM" id="SSF46589">
    <property type="entry name" value="tRNA-binding arm"/>
    <property type="match status" value="1"/>
</dbReference>
<comment type="caution">
    <text evidence="19">The sequence shown here is derived from an EMBL/GenBank/DDBJ whole genome shotgun (WGS) entry which is preliminary data.</text>
</comment>
<evidence type="ECO:0000259" key="18">
    <source>
        <dbReference type="PROSITE" id="PS50862"/>
    </source>
</evidence>
<feature type="binding site" evidence="16">
    <location>
        <begin position="265"/>
        <end position="267"/>
    </location>
    <ligand>
        <name>ATP</name>
        <dbReference type="ChEBI" id="CHEBI:30616"/>
    </ligand>
</feature>
<dbReference type="CDD" id="cd00770">
    <property type="entry name" value="SerRS_core"/>
    <property type="match status" value="1"/>
</dbReference>
<evidence type="ECO:0000256" key="13">
    <source>
        <dbReference type="ARBA" id="ARBA00048823"/>
    </source>
</evidence>
<comment type="catalytic activity">
    <reaction evidence="12">
        <text>tRNA(Sec) + L-serine + ATP = L-seryl-tRNA(Sec) + AMP + diphosphate + H(+)</text>
        <dbReference type="Rhea" id="RHEA:42580"/>
        <dbReference type="Rhea" id="RHEA-COMP:9742"/>
        <dbReference type="Rhea" id="RHEA-COMP:10128"/>
        <dbReference type="ChEBI" id="CHEBI:15378"/>
        <dbReference type="ChEBI" id="CHEBI:30616"/>
        <dbReference type="ChEBI" id="CHEBI:33019"/>
        <dbReference type="ChEBI" id="CHEBI:33384"/>
        <dbReference type="ChEBI" id="CHEBI:78442"/>
        <dbReference type="ChEBI" id="CHEBI:78533"/>
        <dbReference type="ChEBI" id="CHEBI:456215"/>
        <dbReference type="EC" id="6.1.1.11"/>
    </reaction>
</comment>
<dbReference type="AlphaFoldDB" id="A0A839APT7"/>
<accession>A0A839APT7</accession>
<evidence type="ECO:0000256" key="17">
    <source>
        <dbReference type="SAM" id="Coils"/>
    </source>
</evidence>
<dbReference type="InterPro" id="IPR002317">
    <property type="entry name" value="Ser-tRNA-ligase_type_1"/>
</dbReference>
<dbReference type="Pfam" id="PF02403">
    <property type="entry name" value="Seryl_tRNA_N"/>
    <property type="match status" value="1"/>
</dbReference>
<dbReference type="PRINTS" id="PR00981">
    <property type="entry name" value="TRNASYNTHSER"/>
</dbReference>
<keyword evidence="8 16" id="KW-0067">ATP-binding</keyword>
<dbReference type="GO" id="GO:0005524">
    <property type="term" value="F:ATP binding"/>
    <property type="evidence" value="ECO:0007669"/>
    <property type="project" value="UniProtKB-KW"/>
</dbReference>
<dbReference type="Gene3D" id="3.30.930.10">
    <property type="entry name" value="Bira Bifunctional Protein, Domain 2"/>
    <property type="match status" value="1"/>
</dbReference>
<dbReference type="InterPro" id="IPR033729">
    <property type="entry name" value="SerRS_core"/>
</dbReference>
<comment type="similarity">
    <text evidence="3">Belongs to the class-II aminoacyl-tRNA synthetase family. Type-1 seryl-tRNA synthetase subfamily.</text>
</comment>
<proteinExistence type="inferred from homology"/>
<dbReference type="Gene3D" id="1.10.287.40">
    <property type="entry name" value="Serine-tRNA synthetase, tRNA binding domain"/>
    <property type="match status" value="1"/>
</dbReference>
<dbReference type="GO" id="GO:0006434">
    <property type="term" value="P:seryl-tRNA aminoacylation"/>
    <property type="evidence" value="ECO:0007669"/>
    <property type="project" value="UniProtKB-UniRule"/>
</dbReference>
<evidence type="ECO:0000256" key="4">
    <source>
        <dbReference type="ARBA" id="ARBA00012840"/>
    </source>
</evidence>
<dbReference type="NCBIfam" id="TIGR00414">
    <property type="entry name" value="serS"/>
    <property type="match status" value="1"/>
</dbReference>
<dbReference type="PROSITE" id="PS50862">
    <property type="entry name" value="AA_TRNA_LIGASE_II"/>
    <property type="match status" value="1"/>
</dbReference>
<dbReference type="Proteomes" id="UP000563906">
    <property type="component" value="Unassembled WGS sequence"/>
</dbReference>
<evidence type="ECO:0000256" key="5">
    <source>
        <dbReference type="ARBA" id="ARBA00022490"/>
    </source>
</evidence>
<dbReference type="GO" id="GO:0004828">
    <property type="term" value="F:serine-tRNA ligase activity"/>
    <property type="evidence" value="ECO:0007669"/>
    <property type="project" value="UniProtKB-UniRule"/>
</dbReference>
<comment type="subcellular location">
    <subcellularLocation>
        <location evidence="1">Cytoplasm</location>
    </subcellularLocation>
</comment>
<organism evidence="19 20">
    <name type="scientific">Tenacibaculum pelagium</name>
    <dbReference type="NCBI Taxonomy" id="2759527"/>
    <lineage>
        <taxon>Bacteria</taxon>
        <taxon>Pseudomonadati</taxon>
        <taxon>Bacteroidota</taxon>
        <taxon>Flavobacteriia</taxon>
        <taxon>Flavobacteriales</taxon>
        <taxon>Flavobacteriaceae</taxon>
        <taxon>Tenacibaculum</taxon>
    </lineage>
</organism>
<evidence type="ECO:0000256" key="11">
    <source>
        <dbReference type="ARBA" id="ARBA00039158"/>
    </source>
</evidence>
<dbReference type="InterPro" id="IPR015866">
    <property type="entry name" value="Ser-tRNA-synth_1_N"/>
</dbReference>
<evidence type="ECO:0000256" key="12">
    <source>
        <dbReference type="ARBA" id="ARBA00047929"/>
    </source>
</evidence>
<reference evidence="19 20" key="1">
    <citation type="submission" date="2020-07" db="EMBL/GenBank/DDBJ databases">
        <title>Bacterium isolated from marine sediment.</title>
        <authorList>
            <person name="Shang D."/>
            <person name="Du Z.-J."/>
        </authorList>
    </citation>
    <scope>NUCLEOTIDE SEQUENCE [LARGE SCALE GENOMIC DNA]</scope>
    <source>
        <strain evidence="19 20">S7007</strain>
    </source>
</reference>
<evidence type="ECO:0000256" key="16">
    <source>
        <dbReference type="PIRSR" id="PIRSR001529-2"/>
    </source>
</evidence>
<feature type="coiled-coil region" evidence="17">
    <location>
        <begin position="73"/>
        <end position="107"/>
    </location>
</feature>
<evidence type="ECO:0000256" key="2">
    <source>
        <dbReference type="ARBA" id="ARBA00005045"/>
    </source>
</evidence>
<dbReference type="Pfam" id="PF00587">
    <property type="entry name" value="tRNA-synt_2b"/>
    <property type="match status" value="1"/>
</dbReference>